<evidence type="ECO:0000256" key="3">
    <source>
        <dbReference type="ARBA" id="ARBA00022448"/>
    </source>
</evidence>
<dbReference type="Proteomes" id="UP001648503">
    <property type="component" value="Unassembled WGS sequence"/>
</dbReference>
<proteinExistence type="inferred from homology"/>
<evidence type="ECO:0000256" key="2">
    <source>
        <dbReference type="ARBA" id="ARBA00006536"/>
    </source>
</evidence>
<evidence type="ECO:0000313" key="7">
    <source>
        <dbReference type="EMBL" id="KAH6597026.1"/>
    </source>
</evidence>
<name>A0ABQ8FHR5_9FUNG</name>
<feature type="compositionally biased region" description="Low complexity" evidence="6">
    <location>
        <begin position="1"/>
        <end position="10"/>
    </location>
</feature>
<evidence type="ECO:0000256" key="1">
    <source>
        <dbReference type="ARBA" id="ARBA00004170"/>
    </source>
</evidence>
<keyword evidence="5" id="KW-0472">Membrane</keyword>
<evidence type="ECO:0008006" key="9">
    <source>
        <dbReference type="Google" id="ProtNLM"/>
    </source>
</evidence>
<comment type="similarity">
    <text evidence="2">Belongs to the VPS35 family.</text>
</comment>
<evidence type="ECO:0000313" key="8">
    <source>
        <dbReference type="Proteomes" id="UP001648503"/>
    </source>
</evidence>
<reference evidence="7 8" key="1">
    <citation type="submission" date="2021-02" db="EMBL/GenBank/DDBJ databases">
        <title>Variation within the Batrachochytrium salamandrivorans European outbreak.</title>
        <authorList>
            <person name="Kelly M."/>
            <person name="Pasmans F."/>
            <person name="Shea T.P."/>
            <person name="Munoz J.F."/>
            <person name="Carranza S."/>
            <person name="Cuomo C.A."/>
            <person name="Martel A."/>
        </authorList>
    </citation>
    <scope>NUCLEOTIDE SEQUENCE [LARGE SCALE GENOMIC DNA]</scope>
    <source>
        <strain evidence="7 8">AMFP18/2</strain>
    </source>
</reference>
<dbReference type="PANTHER" id="PTHR11099:SF0">
    <property type="entry name" value="VACUOLAR PROTEIN SORTING-ASSOCIATED PROTEIN 35"/>
    <property type="match status" value="1"/>
</dbReference>
<evidence type="ECO:0000256" key="6">
    <source>
        <dbReference type="SAM" id="MobiDB-lite"/>
    </source>
</evidence>
<keyword evidence="4" id="KW-0653">Protein transport</keyword>
<gene>
    <name evidence="7" type="ORF">BASA50_004784</name>
</gene>
<sequence length="1074" mass="119506">MSTYSIASGAGSAGGGSVSGSGTTTPLVFDQGRALDEALGVVKVQSYHMKRCLDTNKLMDALKHASTMLSELRTFSLTPKYYYELYMAIFDEIRHLSTYLYETHMSGRHHLSDLYELVQYAANIIPRLYLMITVGAVYMRVSKETFTVFRPKSHSVSSIGGDNEALPDAESPIEKRSDDQEVPPIKELMRDMLEMARGVQHPTRGLFLRYYLSGLTRDFLPDGQHLASPHGTIDDSIHFVLQNFIEMNKLWVRLQHQGHSREREKREVERRELRLLIGSNLVRLSQLENLNLIMYQESIMPHLLEEIVSCRDVIAQEYLMEVVIQVFPDDFHLRCLDMFLSATARLQRSVNVKQIVISLIDRFAAYAARAREESTNTKDNKSISGIPDDVRLFEVFWTQITELIKARPEFAFQDIIALLGSLANLSLNCYPDELAYIDMVLGIAKEKVQEALLADKSVLADAKTKSLLLQLLAGPVQTYHRNVLTILEFPSSSTRGNEPLPDGIVRSTCLGGNYTDLLFLQPYSIRRQVAHSFTTHALRAAVNDEFKISTIDGVNFLLGEIGTIMVRDQIDGGLFGAKPMPSFQSNQSDPTLSVDLRHGSGSNGMIESKSTDEPDIPLDWEDAQEEQTYLAKMVHLLRAPDDCLEQEYRLLASARHHFGEGGDIRIRFTLPPLVIALIKLARKCYYSPVGSNYSVSSPSGLPADAAMGDDGIGGHTGRSLRHPRDIIPMVLKTIHETIASLSRAQEHFSDDDGYKPLFKDDYGGGSGGSVPRIGHGLMSPPDVSLRLYLMSAQIADDMRQEEMCYEFFVQALVVYEESISESKAQVSAITQIIGALYSTTVFGYENYETLITKCAVHCSRLLKRVDQCRGVVLVSHLFWATDENSGPDAPLGVGADPPRKREEGKPAYRDGKRVLECLQKALKIADSVMDPSVNVELFVEILERYIWFYDYKNETVTIKYLNSLIDLIQTNLGSNDGGDCDDTGVMHNLVSGGGVSGGPLSASGPSMSIFRERSRKVSPQTIVHFRNVMAYIRHKRDAEQSVLDSAAVVPGMSLGFAAGEAGGGRWGSIEISRT</sequence>
<accession>A0ABQ8FHR5</accession>
<dbReference type="PANTHER" id="PTHR11099">
    <property type="entry name" value="VACUOLAR SORTING PROTEIN 35"/>
    <property type="match status" value="1"/>
</dbReference>
<protein>
    <recommendedName>
        <fullName evidence="9">Vacuolar protein sorting-associated protein 35</fullName>
    </recommendedName>
</protein>
<comment type="caution">
    <text evidence="7">The sequence shown here is derived from an EMBL/GenBank/DDBJ whole genome shotgun (WGS) entry which is preliminary data.</text>
</comment>
<organism evidence="7 8">
    <name type="scientific">Batrachochytrium salamandrivorans</name>
    <dbReference type="NCBI Taxonomy" id="1357716"/>
    <lineage>
        <taxon>Eukaryota</taxon>
        <taxon>Fungi</taxon>
        <taxon>Fungi incertae sedis</taxon>
        <taxon>Chytridiomycota</taxon>
        <taxon>Chytridiomycota incertae sedis</taxon>
        <taxon>Chytridiomycetes</taxon>
        <taxon>Rhizophydiales</taxon>
        <taxon>Rhizophydiales incertae sedis</taxon>
        <taxon>Batrachochytrium</taxon>
    </lineage>
</organism>
<feature type="region of interest" description="Disordered" evidence="6">
    <location>
        <begin position="156"/>
        <end position="179"/>
    </location>
</feature>
<dbReference type="Pfam" id="PF03635">
    <property type="entry name" value="Vps35"/>
    <property type="match status" value="2"/>
</dbReference>
<feature type="region of interest" description="Disordered" evidence="6">
    <location>
        <begin position="1"/>
        <end position="21"/>
    </location>
</feature>
<evidence type="ECO:0000256" key="4">
    <source>
        <dbReference type="ARBA" id="ARBA00022927"/>
    </source>
</evidence>
<dbReference type="PIRSF" id="PIRSF009375">
    <property type="entry name" value="Retromer_Vps35"/>
    <property type="match status" value="1"/>
</dbReference>
<keyword evidence="8" id="KW-1185">Reference proteome</keyword>
<dbReference type="InterPro" id="IPR005378">
    <property type="entry name" value="Vps35"/>
</dbReference>
<comment type="subcellular location">
    <subcellularLocation>
        <location evidence="1">Membrane</location>
        <topology evidence="1">Peripheral membrane protein</topology>
    </subcellularLocation>
</comment>
<dbReference type="InterPro" id="IPR042491">
    <property type="entry name" value="Vps35_C"/>
</dbReference>
<dbReference type="Gene3D" id="1.25.40.660">
    <property type="entry name" value="Vacuolar protein sorting-associated protein 35, helical subcomplex Vps35-C"/>
    <property type="match status" value="2"/>
</dbReference>
<keyword evidence="3" id="KW-0813">Transport</keyword>
<evidence type="ECO:0000256" key="5">
    <source>
        <dbReference type="ARBA" id="ARBA00023136"/>
    </source>
</evidence>
<dbReference type="EMBL" id="JAFCIX010000172">
    <property type="protein sequence ID" value="KAH6597026.1"/>
    <property type="molecule type" value="Genomic_DNA"/>
</dbReference>